<dbReference type="EMBL" id="UOFY01000003">
    <property type="protein sequence ID" value="VAX05639.1"/>
    <property type="molecule type" value="Genomic_DNA"/>
</dbReference>
<evidence type="ECO:0000313" key="2">
    <source>
        <dbReference type="EMBL" id="VAX05639.1"/>
    </source>
</evidence>
<name>A0A3B1AIA7_9ZZZZ</name>
<accession>A0A3B1AIA7</accession>
<reference evidence="2" key="1">
    <citation type="submission" date="2018-06" db="EMBL/GenBank/DDBJ databases">
        <authorList>
            <person name="Zhirakovskaya E."/>
        </authorList>
    </citation>
    <scope>NUCLEOTIDE SEQUENCE</scope>
</reference>
<dbReference type="SUPFAM" id="SSF54593">
    <property type="entry name" value="Glyoxalase/Bleomycin resistance protein/Dihydroxybiphenyl dioxygenase"/>
    <property type="match status" value="1"/>
</dbReference>
<protein>
    <recommendedName>
        <fullName evidence="1">Glyoxalase/fosfomycin resistance/dioxygenase domain-containing protein</fullName>
    </recommendedName>
</protein>
<proteinExistence type="predicted"/>
<gene>
    <name evidence="2" type="ORF">MNBD_GAMMA25-1068</name>
</gene>
<dbReference type="AlphaFoldDB" id="A0A3B1AIA7"/>
<evidence type="ECO:0000259" key="1">
    <source>
        <dbReference type="Pfam" id="PF00903"/>
    </source>
</evidence>
<dbReference type="InterPro" id="IPR029068">
    <property type="entry name" value="Glyas_Bleomycin-R_OHBP_Dase"/>
</dbReference>
<sequence>MPINIQSLDHLVLIVANIERSGKFYTSVLGMELIIFTGLPWEPISHITLSPPYAFPRRAWNEVKR</sequence>
<organism evidence="2">
    <name type="scientific">hydrothermal vent metagenome</name>
    <dbReference type="NCBI Taxonomy" id="652676"/>
    <lineage>
        <taxon>unclassified sequences</taxon>
        <taxon>metagenomes</taxon>
        <taxon>ecological metagenomes</taxon>
    </lineage>
</organism>
<dbReference type="InterPro" id="IPR004360">
    <property type="entry name" value="Glyas_Fos-R_dOase_dom"/>
</dbReference>
<dbReference type="Gene3D" id="3.10.180.10">
    <property type="entry name" value="2,3-Dihydroxybiphenyl 1,2-Dioxygenase, domain 1"/>
    <property type="match status" value="1"/>
</dbReference>
<dbReference type="Pfam" id="PF00903">
    <property type="entry name" value="Glyoxalase"/>
    <property type="match status" value="1"/>
</dbReference>
<feature type="domain" description="Glyoxalase/fosfomycin resistance/dioxygenase" evidence="1">
    <location>
        <begin position="8"/>
        <end position="34"/>
    </location>
</feature>